<dbReference type="Pfam" id="PF08320">
    <property type="entry name" value="PIG-X"/>
    <property type="match status" value="1"/>
</dbReference>
<evidence type="ECO:0008006" key="14">
    <source>
        <dbReference type="Google" id="ProtNLM"/>
    </source>
</evidence>
<keyword evidence="7 10" id="KW-1133">Transmembrane helix</keyword>
<evidence type="ECO:0000313" key="12">
    <source>
        <dbReference type="EMBL" id="CDJ60456.1"/>
    </source>
</evidence>
<dbReference type="Proteomes" id="UP000030763">
    <property type="component" value="Unassembled WGS sequence"/>
</dbReference>
<comment type="similarity">
    <text evidence="3">Belongs to the PIGX family.</text>
</comment>
<keyword evidence="8 10" id="KW-0472">Membrane</keyword>
<evidence type="ECO:0000256" key="3">
    <source>
        <dbReference type="ARBA" id="ARBA00010345"/>
    </source>
</evidence>
<feature type="signal peptide" evidence="11">
    <location>
        <begin position="1"/>
        <end position="25"/>
    </location>
</feature>
<dbReference type="AlphaFoldDB" id="U6M8U7"/>
<reference evidence="12" key="2">
    <citation type="submission" date="2013-10" db="EMBL/GenBank/DDBJ databases">
        <authorList>
            <person name="Aslett M."/>
        </authorList>
    </citation>
    <scope>NUCLEOTIDE SEQUENCE [LARGE SCALE GENOMIC DNA]</scope>
    <source>
        <strain evidence="12">Weybridge</strain>
    </source>
</reference>
<feature type="transmembrane region" description="Helical" evidence="10">
    <location>
        <begin position="284"/>
        <end position="307"/>
    </location>
</feature>
<dbReference type="OMA" id="STHEVMV"/>
<dbReference type="GO" id="GO:0006506">
    <property type="term" value="P:GPI anchor biosynthetic process"/>
    <property type="evidence" value="ECO:0007669"/>
    <property type="project" value="UniProtKB-UniPathway"/>
</dbReference>
<reference evidence="12" key="1">
    <citation type="submission" date="2013-10" db="EMBL/GenBank/DDBJ databases">
        <title>Genomic analysis of the causative agents of coccidiosis in chickens.</title>
        <authorList>
            <person name="Reid A.J."/>
            <person name="Blake D."/>
            <person name="Billington K."/>
            <person name="Browne H."/>
            <person name="Dunn M."/>
            <person name="Hung S."/>
            <person name="Kawahara F."/>
            <person name="Miranda-Saavedra D."/>
            <person name="Mourier T."/>
            <person name="Nagra H."/>
            <person name="Otto T.D."/>
            <person name="Rawlings N."/>
            <person name="Sanchez A."/>
            <person name="Sanders M."/>
            <person name="Subramaniam C."/>
            <person name="Tay Y."/>
            <person name="Dear P."/>
            <person name="Doerig C."/>
            <person name="Gruber A."/>
            <person name="Parkinson J."/>
            <person name="Shirley M."/>
            <person name="Wan K.L."/>
            <person name="Berriman M."/>
            <person name="Tomley F."/>
            <person name="Pain A."/>
        </authorList>
    </citation>
    <scope>NUCLEOTIDE SEQUENCE [LARGE SCALE GENOMIC DNA]</scope>
    <source>
        <strain evidence="12">Weybridge</strain>
    </source>
</reference>
<evidence type="ECO:0000256" key="5">
    <source>
        <dbReference type="ARBA" id="ARBA00022692"/>
    </source>
</evidence>
<keyword evidence="13" id="KW-1185">Reference proteome</keyword>
<dbReference type="UniPathway" id="UPA00196"/>
<evidence type="ECO:0000256" key="1">
    <source>
        <dbReference type="ARBA" id="ARBA00004389"/>
    </source>
</evidence>
<keyword evidence="11" id="KW-0732">Signal</keyword>
<dbReference type="InterPro" id="IPR013233">
    <property type="entry name" value="PIG-X/PBN1"/>
</dbReference>
<dbReference type="GeneID" id="25337057"/>
<dbReference type="VEuPathDB" id="ToxoDB:EMWEY_00030710"/>
<evidence type="ECO:0000256" key="2">
    <source>
        <dbReference type="ARBA" id="ARBA00004687"/>
    </source>
</evidence>
<feature type="chain" id="PRO_5004673388" description="Protein PBN1" evidence="11">
    <location>
        <begin position="26"/>
        <end position="308"/>
    </location>
</feature>
<dbReference type="GO" id="GO:0005789">
    <property type="term" value="C:endoplasmic reticulum membrane"/>
    <property type="evidence" value="ECO:0007669"/>
    <property type="project" value="UniProtKB-SubCell"/>
</dbReference>
<organism evidence="12 13">
    <name type="scientific">Eimeria maxima</name>
    <name type="common">Coccidian parasite</name>
    <dbReference type="NCBI Taxonomy" id="5804"/>
    <lineage>
        <taxon>Eukaryota</taxon>
        <taxon>Sar</taxon>
        <taxon>Alveolata</taxon>
        <taxon>Apicomplexa</taxon>
        <taxon>Conoidasida</taxon>
        <taxon>Coccidia</taxon>
        <taxon>Eucoccidiorida</taxon>
        <taxon>Eimeriorina</taxon>
        <taxon>Eimeriidae</taxon>
        <taxon>Eimeria</taxon>
    </lineage>
</organism>
<evidence type="ECO:0000256" key="6">
    <source>
        <dbReference type="ARBA" id="ARBA00022824"/>
    </source>
</evidence>
<keyword evidence="5 10" id="KW-0812">Transmembrane</keyword>
<evidence type="ECO:0000256" key="8">
    <source>
        <dbReference type="ARBA" id="ARBA00023136"/>
    </source>
</evidence>
<evidence type="ECO:0000256" key="11">
    <source>
        <dbReference type="SAM" id="SignalP"/>
    </source>
</evidence>
<comment type="pathway">
    <text evidence="2">Glycolipid biosynthesis; glycosylphosphatidylinositol-anchor biosynthesis.</text>
</comment>
<keyword evidence="6" id="KW-0256">Endoplasmic reticulum</keyword>
<keyword evidence="9" id="KW-0325">Glycoprotein</keyword>
<evidence type="ECO:0000256" key="10">
    <source>
        <dbReference type="SAM" id="Phobius"/>
    </source>
</evidence>
<accession>U6M8U7</accession>
<evidence type="ECO:0000256" key="7">
    <source>
        <dbReference type="ARBA" id="ARBA00022989"/>
    </source>
</evidence>
<dbReference type="PANTHER" id="PTHR28650">
    <property type="entry name" value="PHOSPHATIDYLINOSITOL-GLYCAN BIOSYNTHESIS CLASS X PROTEIN"/>
    <property type="match status" value="1"/>
</dbReference>
<dbReference type="PANTHER" id="PTHR28650:SF1">
    <property type="entry name" value="PHOSPHATIDYLINOSITOL-GLYCAN BIOSYNTHESIS CLASS X PROTEIN"/>
    <property type="match status" value="1"/>
</dbReference>
<name>U6M8U7_EIMMA</name>
<dbReference type="RefSeq" id="XP_013337106.1">
    <property type="nucleotide sequence ID" value="XM_013481652.1"/>
</dbReference>
<sequence length="308" mass="31689">MARHIQLPLLLLLLLVQQTPVSIYGSSSHAVSSSSSSGVSLSLAGASTTLLGKGFHLVFESRVLLKQQQSTAAAAAAAAAGKEEACLLWLEYRLPQQLFADPDQTYELGASDTHGRVLTGAPGGPLLLQPSTLFMPSCSHGGPQGAPNCTHGSVLVDVEQPSYSSKLGPPPLVRQEVYVHPSLLQEDSSSSSSSTTREVKVQLPVHLRYGPPCSSSNSSCNGLLRMTAAAPVVGLSCGGQEQQQQQLKATAEATEAAAAGEEAAAAAAAGSVEFSVPVGQRVHWAATSGVCAATLILNILAVVFVLAA</sequence>
<dbReference type="InterPro" id="IPR040039">
    <property type="entry name" value="PIGX"/>
</dbReference>
<dbReference type="OrthoDB" id="346204at2759"/>
<evidence type="ECO:0000256" key="4">
    <source>
        <dbReference type="ARBA" id="ARBA00022502"/>
    </source>
</evidence>
<evidence type="ECO:0000313" key="13">
    <source>
        <dbReference type="Proteomes" id="UP000030763"/>
    </source>
</evidence>
<protein>
    <recommendedName>
        <fullName evidence="14">Protein PBN1</fullName>
    </recommendedName>
</protein>
<keyword evidence="4" id="KW-0337">GPI-anchor biosynthesis</keyword>
<comment type="subcellular location">
    <subcellularLocation>
        <location evidence="1">Endoplasmic reticulum membrane</location>
        <topology evidence="1">Single-pass membrane protein</topology>
    </subcellularLocation>
</comment>
<evidence type="ECO:0000256" key="9">
    <source>
        <dbReference type="ARBA" id="ARBA00023180"/>
    </source>
</evidence>
<proteinExistence type="inferred from homology"/>
<gene>
    <name evidence="12" type="ORF">EMWEY_00030710</name>
</gene>
<dbReference type="EMBL" id="HG721854">
    <property type="protein sequence ID" value="CDJ60456.1"/>
    <property type="molecule type" value="Genomic_DNA"/>
</dbReference>